<dbReference type="PANTHER" id="PTHR45138:SF9">
    <property type="entry name" value="DIGUANYLATE CYCLASE DGCM-RELATED"/>
    <property type="match status" value="1"/>
</dbReference>
<evidence type="ECO:0000259" key="3">
    <source>
        <dbReference type="PROSITE" id="PS50887"/>
    </source>
</evidence>
<evidence type="ECO:0000256" key="1">
    <source>
        <dbReference type="ARBA" id="ARBA00012528"/>
    </source>
</evidence>
<organism evidence="4 5">
    <name type="scientific">Piscinibacter gummiphilus</name>
    <dbReference type="NCBI Taxonomy" id="946333"/>
    <lineage>
        <taxon>Bacteria</taxon>
        <taxon>Pseudomonadati</taxon>
        <taxon>Pseudomonadota</taxon>
        <taxon>Betaproteobacteria</taxon>
        <taxon>Burkholderiales</taxon>
        <taxon>Sphaerotilaceae</taxon>
        <taxon>Piscinibacter</taxon>
    </lineage>
</organism>
<dbReference type="RefSeq" id="WP_407081718.1">
    <property type="nucleotide sequence ID" value="NZ_BSPR01000020.1"/>
</dbReference>
<dbReference type="Pfam" id="PF00990">
    <property type="entry name" value="GGDEF"/>
    <property type="match status" value="1"/>
</dbReference>
<dbReference type="InterPro" id="IPR043128">
    <property type="entry name" value="Rev_trsase/Diguanyl_cyclase"/>
</dbReference>
<feature type="domain" description="GGDEF" evidence="3">
    <location>
        <begin position="79"/>
        <end position="214"/>
    </location>
</feature>
<dbReference type="InterPro" id="IPR000160">
    <property type="entry name" value="GGDEF_dom"/>
</dbReference>
<dbReference type="GO" id="GO:1902201">
    <property type="term" value="P:negative regulation of bacterial-type flagellum-dependent cell motility"/>
    <property type="evidence" value="ECO:0007669"/>
    <property type="project" value="TreeGrafter"/>
</dbReference>
<dbReference type="STRING" id="946333.A4W93_22035"/>
<protein>
    <recommendedName>
        <fullName evidence="1">diguanylate cyclase</fullName>
        <ecNumber evidence="1">2.7.7.65</ecNumber>
    </recommendedName>
</protein>
<evidence type="ECO:0000313" key="5">
    <source>
        <dbReference type="Proteomes" id="UP000193427"/>
    </source>
</evidence>
<dbReference type="SMART" id="SM00267">
    <property type="entry name" value="GGDEF"/>
    <property type="match status" value="1"/>
</dbReference>
<proteinExistence type="predicted"/>
<dbReference type="InterPro" id="IPR029787">
    <property type="entry name" value="Nucleotide_cyclase"/>
</dbReference>
<dbReference type="CDD" id="cd01949">
    <property type="entry name" value="GGDEF"/>
    <property type="match status" value="1"/>
</dbReference>
<dbReference type="Proteomes" id="UP000193427">
    <property type="component" value="Chromosome"/>
</dbReference>
<evidence type="ECO:0000313" key="4">
    <source>
        <dbReference type="EMBL" id="ARN22367.1"/>
    </source>
</evidence>
<dbReference type="FunFam" id="3.30.70.270:FF:000001">
    <property type="entry name" value="Diguanylate cyclase domain protein"/>
    <property type="match status" value="1"/>
</dbReference>
<dbReference type="EC" id="2.7.7.65" evidence="1"/>
<dbReference type="GO" id="GO:0043709">
    <property type="term" value="P:cell adhesion involved in single-species biofilm formation"/>
    <property type="evidence" value="ECO:0007669"/>
    <property type="project" value="TreeGrafter"/>
</dbReference>
<dbReference type="PROSITE" id="PS50887">
    <property type="entry name" value="GGDEF"/>
    <property type="match status" value="1"/>
</dbReference>
<gene>
    <name evidence="4" type="ORF">A4W93_22035</name>
</gene>
<dbReference type="SUPFAM" id="SSF55073">
    <property type="entry name" value="Nucleotide cyclase"/>
    <property type="match status" value="1"/>
</dbReference>
<evidence type="ECO:0000256" key="2">
    <source>
        <dbReference type="ARBA" id="ARBA00034247"/>
    </source>
</evidence>
<dbReference type="NCBIfam" id="TIGR00254">
    <property type="entry name" value="GGDEF"/>
    <property type="match status" value="1"/>
</dbReference>
<dbReference type="EMBL" id="CP015118">
    <property type="protein sequence ID" value="ARN22367.1"/>
    <property type="molecule type" value="Genomic_DNA"/>
</dbReference>
<sequence>MTPGDAPATLKLGAALQLLAQSGHRLPTLEEAGSTVWLQAVIDALCDLSSRDPLTGLANRRHFELALAREIDRVARVGEPALVLMVDIDRFKSVNDTHGHAAGDLVIQFVAEALMDCVRPMDTVARFGGEEFAVILPNCPPAFGATVAERIRRKVETGGVTVAGQQQLSVTISLGGAYAPQWVRSSATLWIERADQQLYRAKAEGRNRACLEQPTVSMVSAEEKGLLFGTSQFQDIEPLP</sequence>
<dbReference type="PANTHER" id="PTHR45138">
    <property type="entry name" value="REGULATORY COMPONENTS OF SENSORY TRANSDUCTION SYSTEM"/>
    <property type="match status" value="1"/>
</dbReference>
<name>A0A1W6LDR4_9BURK</name>
<dbReference type="AlphaFoldDB" id="A0A1W6LDR4"/>
<dbReference type="GO" id="GO:0052621">
    <property type="term" value="F:diguanylate cyclase activity"/>
    <property type="evidence" value="ECO:0007669"/>
    <property type="project" value="UniProtKB-EC"/>
</dbReference>
<keyword evidence="5" id="KW-1185">Reference proteome</keyword>
<dbReference type="InterPro" id="IPR050469">
    <property type="entry name" value="Diguanylate_Cyclase"/>
</dbReference>
<dbReference type="GO" id="GO:0005886">
    <property type="term" value="C:plasma membrane"/>
    <property type="evidence" value="ECO:0007669"/>
    <property type="project" value="TreeGrafter"/>
</dbReference>
<comment type="catalytic activity">
    <reaction evidence="2">
        <text>2 GTP = 3',3'-c-di-GMP + 2 diphosphate</text>
        <dbReference type="Rhea" id="RHEA:24898"/>
        <dbReference type="ChEBI" id="CHEBI:33019"/>
        <dbReference type="ChEBI" id="CHEBI:37565"/>
        <dbReference type="ChEBI" id="CHEBI:58805"/>
        <dbReference type="EC" id="2.7.7.65"/>
    </reaction>
</comment>
<reference evidence="4 5" key="1">
    <citation type="submission" date="2016-04" db="EMBL/GenBank/DDBJ databases">
        <title>Complete genome sequence of natural rubber-degrading, novel Gram-negative bacterium, Rhizobacter gummiphilus strain NS21.</title>
        <authorList>
            <person name="Tabata M."/>
            <person name="Kasai D."/>
            <person name="Fukuda M."/>
        </authorList>
    </citation>
    <scope>NUCLEOTIDE SEQUENCE [LARGE SCALE GENOMIC DNA]</scope>
    <source>
        <strain evidence="4 5">NS21</strain>
    </source>
</reference>
<dbReference type="Gene3D" id="3.30.70.270">
    <property type="match status" value="1"/>
</dbReference>
<accession>A0A1W6LDR4</accession>
<dbReference type="KEGG" id="rgu:A4W93_22035"/>